<dbReference type="Pfam" id="PF11951">
    <property type="entry name" value="Fungal_trans_2"/>
    <property type="match status" value="1"/>
</dbReference>
<gene>
    <name evidence="1" type="ORF">N7537_009647</name>
</gene>
<organism evidence="1 2">
    <name type="scientific">Penicillium hordei</name>
    <dbReference type="NCBI Taxonomy" id="40994"/>
    <lineage>
        <taxon>Eukaryota</taxon>
        <taxon>Fungi</taxon>
        <taxon>Dikarya</taxon>
        <taxon>Ascomycota</taxon>
        <taxon>Pezizomycotina</taxon>
        <taxon>Eurotiomycetes</taxon>
        <taxon>Eurotiomycetidae</taxon>
        <taxon>Eurotiales</taxon>
        <taxon>Aspergillaceae</taxon>
        <taxon>Penicillium</taxon>
    </lineage>
</organism>
<keyword evidence="2" id="KW-1185">Reference proteome</keyword>
<name>A0AAD6DT37_9EURO</name>
<proteinExistence type="predicted"/>
<dbReference type="InterPro" id="IPR021858">
    <property type="entry name" value="Fun_TF"/>
</dbReference>
<evidence type="ECO:0000313" key="1">
    <source>
        <dbReference type="EMBL" id="KAJ5592743.1"/>
    </source>
</evidence>
<comment type="caution">
    <text evidence="1">The sequence shown here is derived from an EMBL/GenBank/DDBJ whole genome shotgun (WGS) entry which is preliminary data.</text>
</comment>
<dbReference type="AlphaFoldDB" id="A0AAD6DT37"/>
<protein>
    <submittedName>
        <fullName evidence="1">Uncharacterized protein</fullName>
    </submittedName>
</protein>
<dbReference type="Proteomes" id="UP001213799">
    <property type="component" value="Unassembled WGS sequence"/>
</dbReference>
<dbReference type="EMBL" id="JAQJAE010000005">
    <property type="protein sequence ID" value="KAJ5592743.1"/>
    <property type="molecule type" value="Genomic_DNA"/>
</dbReference>
<dbReference type="RefSeq" id="XP_056749369.1">
    <property type="nucleotide sequence ID" value="XM_056900701.1"/>
</dbReference>
<evidence type="ECO:0000313" key="2">
    <source>
        <dbReference type="Proteomes" id="UP001213799"/>
    </source>
</evidence>
<dbReference type="GeneID" id="81590943"/>
<sequence length="358" mass="41108">MVLLAKAIQGPTQKHPEYLDNILATLWLMIIYEQRYGDGCGLGLIAHLKGAAMFLQHRLSNLRDLLDRSFSEADEHWHISPFAGRMIVWIAFLDASAESHQLGGDFNRALGAAMTGLAENGILSRLRGFTAIHRYSVTLPLSIWGPEYPQTQFLEDLESREIFYCYGECGQMRHVLAQLADVYENDPLQMDPVPVARGLHDIGQRYSEILGAARRLDLAVAGDRKRFVINIRFVVPFYHAVLLWYFRITAVAKPFRFEDKQCRALDEIFTIAYQAYRDEGETAMARIAWPLFMAAIETDDLAHQDWVSRRFSHLRHQGENYRRAEKALLFIISNQQIRKARVGLVSEFQSGKLERFMI</sequence>
<reference evidence="1" key="1">
    <citation type="journal article" date="2023" name="IMA Fungus">
        <title>Comparative genomic study of the Penicillium genus elucidates a diverse pangenome and 15 lateral gene transfer events.</title>
        <authorList>
            <person name="Petersen C."/>
            <person name="Sorensen T."/>
            <person name="Nielsen M.R."/>
            <person name="Sondergaard T.E."/>
            <person name="Sorensen J.L."/>
            <person name="Fitzpatrick D.A."/>
            <person name="Frisvad J.C."/>
            <person name="Nielsen K.L."/>
        </authorList>
    </citation>
    <scope>NUCLEOTIDE SEQUENCE</scope>
    <source>
        <strain evidence="1">IBT 12815</strain>
    </source>
</reference>
<accession>A0AAD6DT37</accession>
<reference evidence="1" key="2">
    <citation type="submission" date="2023-01" db="EMBL/GenBank/DDBJ databases">
        <authorList>
            <person name="Petersen C."/>
        </authorList>
    </citation>
    <scope>NUCLEOTIDE SEQUENCE</scope>
    <source>
        <strain evidence="1">IBT 12815</strain>
    </source>
</reference>